<comment type="caution">
    <text evidence="4">The sequence shown here is derived from an EMBL/GenBank/DDBJ whole genome shotgun (WGS) entry which is preliminary data.</text>
</comment>
<accession>A0ABN2JFI8</accession>
<dbReference type="PANTHER" id="PTHR11699">
    <property type="entry name" value="ALDEHYDE DEHYDROGENASE-RELATED"/>
    <property type="match status" value="1"/>
</dbReference>
<dbReference type="EMBL" id="BAAAPM010000003">
    <property type="protein sequence ID" value="GAA1724141.1"/>
    <property type="molecule type" value="Genomic_DNA"/>
</dbReference>
<feature type="domain" description="Aldehyde dehydrogenase" evidence="3">
    <location>
        <begin position="193"/>
        <end position="361"/>
    </location>
</feature>
<dbReference type="InterPro" id="IPR016161">
    <property type="entry name" value="Ald_DH/histidinol_DH"/>
</dbReference>
<reference evidence="4 5" key="1">
    <citation type="journal article" date="2019" name="Int. J. Syst. Evol. Microbiol.">
        <title>The Global Catalogue of Microorganisms (GCM) 10K type strain sequencing project: providing services to taxonomists for standard genome sequencing and annotation.</title>
        <authorList>
            <consortium name="The Broad Institute Genomics Platform"/>
            <consortium name="The Broad Institute Genome Sequencing Center for Infectious Disease"/>
            <person name="Wu L."/>
            <person name="Ma J."/>
        </authorList>
    </citation>
    <scope>NUCLEOTIDE SEQUENCE [LARGE SCALE GENOMIC DNA]</scope>
    <source>
        <strain evidence="4 5">JCM 15589</strain>
    </source>
</reference>
<evidence type="ECO:0000259" key="3">
    <source>
        <dbReference type="Pfam" id="PF00171"/>
    </source>
</evidence>
<dbReference type="InterPro" id="IPR016162">
    <property type="entry name" value="Ald_DH_N"/>
</dbReference>
<keyword evidence="5" id="KW-1185">Reference proteome</keyword>
<name>A0ABN2JFI8_9MICO</name>
<dbReference type="InterPro" id="IPR016163">
    <property type="entry name" value="Ald_DH_C"/>
</dbReference>
<evidence type="ECO:0000313" key="5">
    <source>
        <dbReference type="Proteomes" id="UP001501138"/>
    </source>
</evidence>
<evidence type="ECO:0000256" key="2">
    <source>
        <dbReference type="SAM" id="MobiDB-lite"/>
    </source>
</evidence>
<protein>
    <submittedName>
        <fullName evidence="4">Aldehyde dehydrogenase family protein</fullName>
    </submittedName>
</protein>
<proteinExistence type="predicted"/>
<dbReference type="Gene3D" id="3.40.605.10">
    <property type="entry name" value="Aldehyde Dehydrogenase, Chain A, domain 1"/>
    <property type="match status" value="1"/>
</dbReference>
<sequence length="585" mass="61021">MTTIASSSPSAAADRTTLSDPERTVLDATIDELAAGERRWAATPLAERAALLARTHATIAASAARWATTAGRIKGLDPGSPLLGEEWISGPYPALTGFGQLARSLEALASGRSPLSGARFGTAPGRRVTLRVLPHNAYESVLLHGFRAEVWLRPGVAASTARSHAGLAQHHPSRTQGVALVLGAGNITSIAPLDVAYELVAHNRVVLLKLNPTLDDLEAVLVAALAPLIEAGVLRIVRGGAEAGAYLAHHPGIAHVHITGSAVTHDAVVYGPGEDGRARKAAGAPILDKEITSELGGVAPVVVVPGDWSEQDLRYQAEHIATMRLHNGGYNCIAGQVVMISGDWALKDAFLAALREALDRAPARPAWYPGSDARLTAATTSYPDATRLGDGGCRVLVELADGADATALERTEYFAPVLGVVELPGTGQAFLDAAVEKANRDLTGTLGANVVVAPQDRRALGAGFGEAIAALRYGTIGINAWTGVGYLTATAPWGAFPGHTLDDIQSGRGVVHNALLVDATERTVVTGPFRPFPRSVAHGELALFPKPPWFVTARSAAGTGRRLAAFAARPGWLRMPAVFAAAFRA</sequence>
<dbReference type="Proteomes" id="UP001501138">
    <property type="component" value="Unassembled WGS sequence"/>
</dbReference>
<evidence type="ECO:0000256" key="1">
    <source>
        <dbReference type="ARBA" id="ARBA00023002"/>
    </source>
</evidence>
<dbReference type="RefSeq" id="WP_344248108.1">
    <property type="nucleotide sequence ID" value="NZ_BAAAPM010000003.1"/>
</dbReference>
<evidence type="ECO:0000313" key="4">
    <source>
        <dbReference type="EMBL" id="GAA1724141.1"/>
    </source>
</evidence>
<keyword evidence="1" id="KW-0560">Oxidoreductase</keyword>
<feature type="compositionally biased region" description="Low complexity" evidence="2">
    <location>
        <begin position="1"/>
        <end position="13"/>
    </location>
</feature>
<dbReference type="Pfam" id="PF00171">
    <property type="entry name" value="Aldedh"/>
    <property type="match status" value="1"/>
</dbReference>
<organism evidence="4 5">
    <name type="scientific">Isoptericola hypogeus</name>
    <dbReference type="NCBI Taxonomy" id="300179"/>
    <lineage>
        <taxon>Bacteria</taxon>
        <taxon>Bacillati</taxon>
        <taxon>Actinomycetota</taxon>
        <taxon>Actinomycetes</taxon>
        <taxon>Micrococcales</taxon>
        <taxon>Promicromonosporaceae</taxon>
        <taxon>Isoptericola</taxon>
    </lineage>
</organism>
<dbReference type="SUPFAM" id="SSF53720">
    <property type="entry name" value="ALDH-like"/>
    <property type="match status" value="1"/>
</dbReference>
<feature type="region of interest" description="Disordered" evidence="2">
    <location>
        <begin position="1"/>
        <end position="20"/>
    </location>
</feature>
<dbReference type="Gene3D" id="3.40.309.10">
    <property type="entry name" value="Aldehyde Dehydrogenase, Chain A, domain 2"/>
    <property type="match status" value="1"/>
</dbReference>
<gene>
    <name evidence="4" type="ORF">GCM10009809_19900</name>
</gene>
<dbReference type="InterPro" id="IPR015590">
    <property type="entry name" value="Aldehyde_DH_dom"/>
</dbReference>